<dbReference type="Pfam" id="PF03176">
    <property type="entry name" value="MMPL"/>
    <property type="match status" value="2"/>
</dbReference>
<feature type="domain" description="SSD" evidence="9">
    <location>
        <begin position="209"/>
        <end position="339"/>
    </location>
</feature>
<evidence type="ECO:0000256" key="6">
    <source>
        <dbReference type="ARBA" id="ARBA00023136"/>
    </source>
</evidence>
<evidence type="ECO:0000256" key="8">
    <source>
        <dbReference type="SAM" id="Phobius"/>
    </source>
</evidence>
<feature type="transmembrane region" description="Helical" evidence="8">
    <location>
        <begin position="367"/>
        <end position="387"/>
    </location>
</feature>
<sequence>MDPVRKATTMLTRLGRLAVRHSRAVLIGVLLAFLGLGAYGAGAQSDLDLSRWSSPGTESVRAGDALREHFRTGNPDLALLVTARDGDVDSPATERAARELTAEVEELPLVTDVTSYWDADSPALRGSDGRRALVLVHLEGGATETREELAALSPELTRTTAELSVQVGGQEEISRQVGEQARTDFLRAELFALPAVVLLLILVYRRTTAALLTVAVGLISVLGTLAGLRAIAQFTQVSTFAANLALVLGLGLGVDYSLFVIHRYREERAAGHPQPEAVVRATASAGRTVVFSAVTVAVSLCALLVFPFFFLSSFAYAGVLVVLTAVAGAVLFLPAALARWGHRVERPAAPASGFWHRTALRAMRRPFAAGAGVLTVLLVAAAPLLGLRFGLPDERTLPEGTSSRTTSEIVHRELAAEPTDTIQVVLDGPADTRAYAARLSRVPGVFQVDAPEGAYHEGRRTAAAGQDRLTAPDGRVRLAVIPTQKAMYGDVPALVERVRDTPAPARALVGGYPGETTDFRATLLDRLPFAVGIVLVATYVILFLMTGSVLLPAKATVLNLLSLSVMFGCLVWVFQDGHLSGALGFTPTGSIEPSIPVLMFCVAYGLSMDYEVFLLARIKEEHDRTGDTERAVGEGIRRSAPLVTAAAGILALSFLSYATGGVVFLKELGIGTALTILVDATLIRVVLLPVTMRLAGRANWWAPRPLRRLHERFGISEGARKTPGEPSAEGVLHREYV</sequence>
<evidence type="ECO:0000256" key="1">
    <source>
        <dbReference type="ARBA" id="ARBA00004651"/>
    </source>
</evidence>
<gene>
    <name evidence="10" type="ORF">ACFY1D_06425</name>
</gene>
<dbReference type="PROSITE" id="PS50156">
    <property type="entry name" value="SSD"/>
    <property type="match status" value="1"/>
</dbReference>
<feature type="transmembrane region" description="Helical" evidence="8">
    <location>
        <begin position="289"/>
        <end position="310"/>
    </location>
</feature>
<organism evidence="10 11">
    <name type="scientific">Streptomyces bluensis</name>
    <dbReference type="NCBI Taxonomy" id="33897"/>
    <lineage>
        <taxon>Bacteria</taxon>
        <taxon>Bacillati</taxon>
        <taxon>Actinomycetota</taxon>
        <taxon>Actinomycetes</taxon>
        <taxon>Kitasatosporales</taxon>
        <taxon>Streptomycetaceae</taxon>
        <taxon>Streptomyces</taxon>
    </lineage>
</organism>
<feature type="region of interest" description="Disordered" evidence="7">
    <location>
        <begin position="717"/>
        <end position="737"/>
    </location>
</feature>
<comment type="similarity">
    <text evidence="2">Belongs to the resistance-nodulation-cell division (RND) (TC 2.A.6) family. MmpL subfamily.</text>
</comment>
<feature type="transmembrane region" description="Helical" evidence="8">
    <location>
        <begin position="316"/>
        <end position="337"/>
    </location>
</feature>
<dbReference type="RefSeq" id="WP_387884141.1">
    <property type="nucleotide sequence ID" value="NZ_JBIAWJ010000002.1"/>
</dbReference>
<comment type="caution">
    <text evidence="10">The sequence shown here is derived from an EMBL/GenBank/DDBJ whole genome shotgun (WGS) entry which is preliminary data.</text>
</comment>
<feature type="transmembrane region" description="Helical" evidence="8">
    <location>
        <begin position="211"/>
        <end position="234"/>
    </location>
</feature>
<keyword evidence="3" id="KW-1003">Cell membrane</keyword>
<keyword evidence="11" id="KW-1185">Reference proteome</keyword>
<feature type="transmembrane region" description="Helical" evidence="8">
    <location>
        <begin position="670"/>
        <end position="690"/>
    </location>
</feature>
<dbReference type="Proteomes" id="UP001602058">
    <property type="component" value="Unassembled WGS sequence"/>
</dbReference>
<evidence type="ECO:0000256" key="5">
    <source>
        <dbReference type="ARBA" id="ARBA00022989"/>
    </source>
</evidence>
<name>A0ABW6UCK1_9ACTN</name>
<dbReference type="PANTHER" id="PTHR33406">
    <property type="entry name" value="MEMBRANE PROTEIN MJ1562-RELATED"/>
    <property type="match status" value="1"/>
</dbReference>
<dbReference type="PANTHER" id="PTHR33406:SF11">
    <property type="entry name" value="MEMBRANE PROTEIN SCO6666-RELATED"/>
    <property type="match status" value="1"/>
</dbReference>
<keyword evidence="6 8" id="KW-0472">Membrane</keyword>
<dbReference type="InterPro" id="IPR050545">
    <property type="entry name" value="Mycobact_MmpL"/>
</dbReference>
<feature type="transmembrane region" description="Helical" evidence="8">
    <location>
        <begin position="595"/>
        <end position="618"/>
    </location>
</feature>
<evidence type="ECO:0000259" key="9">
    <source>
        <dbReference type="PROSITE" id="PS50156"/>
    </source>
</evidence>
<feature type="transmembrane region" description="Helical" evidence="8">
    <location>
        <begin position="639"/>
        <end position="658"/>
    </location>
</feature>
<dbReference type="Gene3D" id="1.20.1640.10">
    <property type="entry name" value="Multidrug efflux transporter AcrB transmembrane domain"/>
    <property type="match status" value="2"/>
</dbReference>
<keyword evidence="5 8" id="KW-1133">Transmembrane helix</keyword>
<evidence type="ECO:0000313" key="11">
    <source>
        <dbReference type="Proteomes" id="UP001602058"/>
    </source>
</evidence>
<reference evidence="10 11" key="1">
    <citation type="submission" date="2024-10" db="EMBL/GenBank/DDBJ databases">
        <title>The Natural Products Discovery Center: Release of the First 8490 Sequenced Strains for Exploring Actinobacteria Biosynthetic Diversity.</title>
        <authorList>
            <person name="Kalkreuter E."/>
            <person name="Kautsar S.A."/>
            <person name="Yang D."/>
            <person name="Bader C.D."/>
            <person name="Teijaro C.N."/>
            <person name="Fluegel L."/>
            <person name="Davis C.M."/>
            <person name="Simpson J.R."/>
            <person name="Lauterbach L."/>
            <person name="Steele A.D."/>
            <person name="Gui C."/>
            <person name="Meng S."/>
            <person name="Li G."/>
            <person name="Viehrig K."/>
            <person name="Ye F."/>
            <person name="Su P."/>
            <person name="Kiefer A.F."/>
            <person name="Nichols A."/>
            <person name="Cepeda A.J."/>
            <person name="Yan W."/>
            <person name="Fan B."/>
            <person name="Jiang Y."/>
            <person name="Adhikari A."/>
            <person name="Zheng C.-J."/>
            <person name="Schuster L."/>
            <person name="Cowan T.M."/>
            <person name="Smanski M.J."/>
            <person name="Chevrette M.G."/>
            <person name="De Carvalho L.P.S."/>
            <person name="Shen B."/>
        </authorList>
    </citation>
    <scope>NUCLEOTIDE SEQUENCE [LARGE SCALE GENOMIC DNA]</scope>
    <source>
        <strain evidence="10 11">NPDC001390</strain>
    </source>
</reference>
<protein>
    <submittedName>
        <fullName evidence="10">MMPL family transporter</fullName>
    </submittedName>
</protein>
<dbReference type="InterPro" id="IPR000731">
    <property type="entry name" value="SSD"/>
</dbReference>
<keyword evidence="4 8" id="KW-0812">Transmembrane</keyword>
<evidence type="ECO:0000256" key="7">
    <source>
        <dbReference type="SAM" id="MobiDB-lite"/>
    </source>
</evidence>
<evidence type="ECO:0000313" key="10">
    <source>
        <dbReference type="EMBL" id="MFF4521077.1"/>
    </source>
</evidence>
<dbReference type="EMBL" id="JBIAWJ010000002">
    <property type="protein sequence ID" value="MFF4521077.1"/>
    <property type="molecule type" value="Genomic_DNA"/>
</dbReference>
<accession>A0ABW6UCK1</accession>
<dbReference type="SUPFAM" id="SSF82866">
    <property type="entry name" value="Multidrug efflux transporter AcrB transmembrane domain"/>
    <property type="match status" value="2"/>
</dbReference>
<evidence type="ECO:0000256" key="2">
    <source>
        <dbReference type="ARBA" id="ARBA00010157"/>
    </source>
</evidence>
<comment type="subcellular location">
    <subcellularLocation>
        <location evidence="1">Cell membrane</location>
        <topology evidence="1">Multi-pass membrane protein</topology>
    </subcellularLocation>
</comment>
<feature type="transmembrane region" description="Helical" evidence="8">
    <location>
        <begin position="557"/>
        <end position="575"/>
    </location>
</feature>
<feature type="transmembrane region" description="Helical" evidence="8">
    <location>
        <begin position="240"/>
        <end position="261"/>
    </location>
</feature>
<dbReference type="InterPro" id="IPR004869">
    <property type="entry name" value="MMPL_dom"/>
</dbReference>
<proteinExistence type="inferred from homology"/>
<evidence type="ECO:0000256" key="3">
    <source>
        <dbReference type="ARBA" id="ARBA00022475"/>
    </source>
</evidence>
<feature type="transmembrane region" description="Helical" evidence="8">
    <location>
        <begin position="527"/>
        <end position="545"/>
    </location>
</feature>
<evidence type="ECO:0000256" key="4">
    <source>
        <dbReference type="ARBA" id="ARBA00022692"/>
    </source>
</evidence>
<feature type="transmembrane region" description="Helical" evidence="8">
    <location>
        <begin position="185"/>
        <end position="204"/>
    </location>
</feature>